<gene>
    <name evidence="1" type="ORF">OsI_01181</name>
</gene>
<organism evidence="1 2">
    <name type="scientific">Oryza sativa subsp. indica</name>
    <name type="common">Rice</name>
    <dbReference type="NCBI Taxonomy" id="39946"/>
    <lineage>
        <taxon>Eukaryota</taxon>
        <taxon>Viridiplantae</taxon>
        <taxon>Streptophyta</taxon>
        <taxon>Embryophyta</taxon>
        <taxon>Tracheophyta</taxon>
        <taxon>Spermatophyta</taxon>
        <taxon>Magnoliopsida</taxon>
        <taxon>Liliopsida</taxon>
        <taxon>Poales</taxon>
        <taxon>Poaceae</taxon>
        <taxon>BOP clade</taxon>
        <taxon>Oryzoideae</taxon>
        <taxon>Oryzeae</taxon>
        <taxon>Oryzinae</taxon>
        <taxon>Oryza</taxon>
        <taxon>Oryza sativa</taxon>
    </lineage>
</organism>
<evidence type="ECO:0000313" key="1">
    <source>
        <dbReference type="EMBL" id="EEC70318.1"/>
    </source>
</evidence>
<dbReference type="HOGENOM" id="CLU_124114_0_0_1"/>
<dbReference type="Proteomes" id="UP000007015">
    <property type="component" value="Chromosome 1"/>
</dbReference>
<dbReference type="Gramene" id="BGIOSGA001988-TA">
    <property type="protein sequence ID" value="BGIOSGA001988-PA"/>
    <property type="gene ID" value="BGIOSGA001988"/>
</dbReference>
<keyword evidence="2" id="KW-1185">Reference proteome</keyword>
<dbReference type="EMBL" id="CM000126">
    <property type="protein sequence ID" value="EEC70318.1"/>
    <property type="molecule type" value="Genomic_DNA"/>
</dbReference>
<sequence>MGVRWRRGWLQLLHYAESPMRTRGVLGDFQLGGFPHRIVSCGPTVPVAALLDWCLSHIASCFGGREGGIFASLSYFSLRLRAPIGVSPTHRIFFWGREGGIFAFVIYCSLRNDKEPSRFVRICPRKRPHVVHLL</sequence>
<accession>B8ABR8</accession>
<dbReference type="AlphaFoldDB" id="B8ABR8"/>
<protein>
    <submittedName>
        <fullName evidence="1">Uncharacterized protein</fullName>
    </submittedName>
</protein>
<evidence type="ECO:0000313" key="2">
    <source>
        <dbReference type="Proteomes" id="UP000007015"/>
    </source>
</evidence>
<name>B8ABR8_ORYSI</name>
<proteinExistence type="predicted"/>
<reference evidence="1 2" key="1">
    <citation type="journal article" date="2005" name="PLoS Biol.">
        <title>The genomes of Oryza sativa: a history of duplications.</title>
        <authorList>
            <person name="Yu J."/>
            <person name="Wang J."/>
            <person name="Lin W."/>
            <person name="Li S."/>
            <person name="Li H."/>
            <person name="Zhou J."/>
            <person name="Ni P."/>
            <person name="Dong W."/>
            <person name="Hu S."/>
            <person name="Zeng C."/>
            <person name="Zhang J."/>
            <person name="Zhang Y."/>
            <person name="Li R."/>
            <person name="Xu Z."/>
            <person name="Li S."/>
            <person name="Li X."/>
            <person name="Zheng H."/>
            <person name="Cong L."/>
            <person name="Lin L."/>
            <person name="Yin J."/>
            <person name="Geng J."/>
            <person name="Li G."/>
            <person name="Shi J."/>
            <person name="Liu J."/>
            <person name="Lv H."/>
            <person name="Li J."/>
            <person name="Wang J."/>
            <person name="Deng Y."/>
            <person name="Ran L."/>
            <person name="Shi X."/>
            <person name="Wang X."/>
            <person name="Wu Q."/>
            <person name="Li C."/>
            <person name="Ren X."/>
            <person name="Wang J."/>
            <person name="Wang X."/>
            <person name="Li D."/>
            <person name="Liu D."/>
            <person name="Zhang X."/>
            <person name="Ji Z."/>
            <person name="Zhao W."/>
            <person name="Sun Y."/>
            <person name="Zhang Z."/>
            <person name="Bao J."/>
            <person name="Han Y."/>
            <person name="Dong L."/>
            <person name="Ji J."/>
            <person name="Chen P."/>
            <person name="Wu S."/>
            <person name="Liu J."/>
            <person name="Xiao Y."/>
            <person name="Bu D."/>
            <person name="Tan J."/>
            <person name="Yang L."/>
            <person name="Ye C."/>
            <person name="Zhang J."/>
            <person name="Xu J."/>
            <person name="Zhou Y."/>
            <person name="Yu Y."/>
            <person name="Zhang B."/>
            <person name="Zhuang S."/>
            <person name="Wei H."/>
            <person name="Liu B."/>
            <person name="Lei M."/>
            <person name="Yu H."/>
            <person name="Li Y."/>
            <person name="Xu H."/>
            <person name="Wei S."/>
            <person name="He X."/>
            <person name="Fang L."/>
            <person name="Zhang Z."/>
            <person name="Zhang Y."/>
            <person name="Huang X."/>
            <person name="Su Z."/>
            <person name="Tong W."/>
            <person name="Li J."/>
            <person name="Tong Z."/>
            <person name="Li S."/>
            <person name="Ye J."/>
            <person name="Wang L."/>
            <person name="Fang L."/>
            <person name="Lei T."/>
            <person name="Chen C."/>
            <person name="Chen H."/>
            <person name="Xu Z."/>
            <person name="Li H."/>
            <person name="Huang H."/>
            <person name="Zhang F."/>
            <person name="Xu H."/>
            <person name="Li N."/>
            <person name="Zhao C."/>
            <person name="Li S."/>
            <person name="Dong L."/>
            <person name="Huang Y."/>
            <person name="Li L."/>
            <person name="Xi Y."/>
            <person name="Qi Q."/>
            <person name="Li W."/>
            <person name="Zhang B."/>
            <person name="Hu W."/>
            <person name="Zhang Y."/>
            <person name="Tian X."/>
            <person name="Jiao Y."/>
            <person name="Liang X."/>
            <person name="Jin J."/>
            <person name="Gao L."/>
            <person name="Zheng W."/>
            <person name="Hao B."/>
            <person name="Liu S."/>
            <person name="Wang W."/>
            <person name="Yuan L."/>
            <person name="Cao M."/>
            <person name="McDermott J."/>
            <person name="Samudrala R."/>
            <person name="Wang J."/>
            <person name="Wong G.K."/>
            <person name="Yang H."/>
        </authorList>
    </citation>
    <scope>NUCLEOTIDE SEQUENCE [LARGE SCALE GENOMIC DNA]</scope>
    <source>
        <strain evidence="2">cv. 93-11</strain>
    </source>
</reference>